<proteinExistence type="predicted"/>
<comment type="caution">
    <text evidence="1">The sequence shown here is derived from an EMBL/GenBank/DDBJ whole genome shotgun (WGS) entry which is preliminary data.</text>
</comment>
<protein>
    <submittedName>
        <fullName evidence="1">Uncharacterized protein</fullName>
    </submittedName>
</protein>
<evidence type="ECO:0000313" key="2">
    <source>
        <dbReference type="Proteomes" id="UP000215914"/>
    </source>
</evidence>
<keyword evidence="2" id="KW-1185">Reference proteome</keyword>
<dbReference type="EMBL" id="MNCJ02000319">
    <property type="protein sequence ID" value="KAF5808198.1"/>
    <property type="molecule type" value="Genomic_DNA"/>
</dbReference>
<evidence type="ECO:0000313" key="1">
    <source>
        <dbReference type="EMBL" id="KAF5808198.1"/>
    </source>
</evidence>
<reference evidence="1" key="2">
    <citation type="submission" date="2020-06" db="EMBL/GenBank/DDBJ databases">
        <title>Helianthus annuus Genome sequencing and assembly Release 2.</title>
        <authorList>
            <person name="Gouzy J."/>
            <person name="Langlade N."/>
            <person name="Munos S."/>
        </authorList>
    </citation>
    <scope>NUCLEOTIDE SEQUENCE</scope>
    <source>
        <tissue evidence="1">Leaves</tissue>
    </source>
</reference>
<name>A0A9K3J3K9_HELAN</name>
<organism evidence="1 2">
    <name type="scientific">Helianthus annuus</name>
    <name type="common">Common sunflower</name>
    <dbReference type="NCBI Taxonomy" id="4232"/>
    <lineage>
        <taxon>Eukaryota</taxon>
        <taxon>Viridiplantae</taxon>
        <taxon>Streptophyta</taxon>
        <taxon>Embryophyta</taxon>
        <taxon>Tracheophyta</taxon>
        <taxon>Spermatophyta</taxon>
        <taxon>Magnoliopsida</taxon>
        <taxon>eudicotyledons</taxon>
        <taxon>Gunneridae</taxon>
        <taxon>Pentapetalae</taxon>
        <taxon>asterids</taxon>
        <taxon>campanulids</taxon>
        <taxon>Asterales</taxon>
        <taxon>Asteraceae</taxon>
        <taxon>Asteroideae</taxon>
        <taxon>Heliantheae alliance</taxon>
        <taxon>Heliantheae</taxon>
        <taxon>Helianthus</taxon>
    </lineage>
</organism>
<dbReference type="Proteomes" id="UP000215914">
    <property type="component" value="Unassembled WGS sequence"/>
</dbReference>
<dbReference type="AlphaFoldDB" id="A0A9K3J3K9"/>
<gene>
    <name evidence="1" type="ORF">HanXRQr2_Chr04g0142681</name>
</gene>
<dbReference type="Gramene" id="mRNA:HanXRQr2_Chr04g0142681">
    <property type="protein sequence ID" value="CDS:HanXRQr2_Chr04g0142681.1"/>
    <property type="gene ID" value="HanXRQr2_Chr04g0142681"/>
</dbReference>
<accession>A0A9K3J3K9</accession>
<sequence>MENETLGYLATRFNHLLSEMFSFKVVATPQEMVARFADALPMKWSGFMKILKRTGSWTD</sequence>
<reference evidence="1" key="1">
    <citation type="journal article" date="2017" name="Nature">
        <title>The sunflower genome provides insights into oil metabolism, flowering and Asterid evolution.</title>
        <authorList>
            <person name="Badouin H."/>
            <person name="Gouzy J."/>
            <person name="Grassa C.J."/>
            <person name="Murat F."/>
            <person name="Staton S.E."/>
            <person name="Cottret L."/>
            <person name="Lelandais-Briere C."/>
            <person name="Owens G.L."/>
            <person name="Carrere S."/>
            <person name="Mayjonade B."/>
            <person name="Legrand L."/>
            <person name="Gill N."/>
            <person name="Kane N.C."/>
            <person name="Bowers J.E."/>
            <person name="Hubner S."/>
            <person name="Bellec A."/>
            <person name="Berard A."/>
            <person name="Berges H."/>
            <person name="Blanchet N."/>
            <person name="Boniface M.C."/>
            <person name="Brunel D."/>
            <person name="Catrice O."/>
            <person name="Chaidir N."/>
            <person name="Claudel C."/>
            <person name="Donnadieu C."/>
            <person name="Faraut T."/>
            <person name="Fievet G."/>
            <person name="Helmstetter N."/>
            <person name="King M."/>
            <person name="Knapp S.J."/>
            <person name="Lai Z."/>
            <person name="Le Paslier M.C."/>
            <person name="Lippi Y."/>
            <person name="Lorenzon L."/>
            <person name="Mandel J.R."/>
            <person name="Marage G."/>
            <person name="Marchand G."/>
            <person name="Marquand E."/>
            <person name="Bret-Mestries E."/>
            <person name="Morien E."/>
            <person name="Nambeesan S."/>
            <person name="Nguyen T."/>
            <person name="Pegot-Espagnet P."/>
            <person name="Pouilly N."/>
            <person name="Raftis F."/>
            <person name="Sallet E."/>
            <person name="Schiex T."/>
            <person name="Thomas J."/>
            <person name="Vandecasteele C."/>
            <person name="Vares D."/>
            <person name="Vear F."/>
            <person name="Vautrin S."/>
            <person name="Crespi M."/>
            <person name="Mangin B."/>
            <person name="Burke J.M."/>
            <person name="Salse J."/>
            <person name="Munos S."/>
            <person name="Vincourt P."/>
            <person name="Rieseberg L.H."/>
            <person name="Langlade N.B."/>
        </authorList>
    </citation>
    <scope>NUCLEOTIDE SEQUENCE</scope>
    <source>
        <tissue evidence="1">Leaves</tissue>
    </source>
</reference>